<dbReference type="GeneID" id="66996743"/>
<dbReference type="Pfam" id="PF13649">
    <property type="entry name" value="Methyltransf_25"/>
    <property type="match status" value="1"/>
</dbReference>
<dbReference type="Gene3D" id="3.40.50.150">
    <property type="entry name" value="Vaccinia Virus protein VP39"/>
    <property type="match status" value="1"/>
</dbReference>
<proteinExistence type="inferred from homology"/>
<dbReference type="CDD" id="cd02440">
    <property type="entry name" value="AdoMet_MTases"/>
    <property type="match status" value="1"/>
</dbReference>
<dbReference type="GO" id="GO:0003838">
    <property type="term" value="F:sterol 24-C-methyltransferase activity"/>
    <property type="evidence" value="ECO:0007669"/>
    <property type="project" value="TreeGrafter"/>
</dbReference>
<comment type="similarity">
    <text evidence="2 3">Belongs to the class I-like SAM-binding methyltransferase superfamily. Erg6/SMT family.</text>
</comment>
<dbReference type="GO" id="GO:0032259">
    <property type="term" value="P:methylation"/>
    <property type="evidence" value="ECO:0007669"/>
    <property type="project" value="UniProtKB-KW"/>
</dbReference>
<dbReference type="InterPro" id="IPR030384">
    <property type="entry name" value="MeTrfase_SMT"/>
</dbReference>
<evidence type="ECO:0000256" key="2">
    <source>
        <dbReference type="ARBA" id="ARBA00038188"/>
    </source>
</evidence>
<dbReference type="SUPFAM" id="SSF53335">
    <property type="entry name" value="S-adenosyl-L-methionine-dependent methyltransferases"/>
    <property type="match status" value="1"/>
</dbReference>
<evidence type="ECO:0000313" key="6">
    <source>
        <dbReference type="Proteomes" id="UP000036893"/>
    </source>
</evidence>
<gene>
    <name evidence="5" type="ORF">Aud_009266</name>
</gene>
<keyword evidence="3" id="KW-0949">S-adenosyl-L-methionine</keyword>
<comment type="caution">
    <text evidence="5">The sequence shown here is derived from an EMBL/GenBank/DDBJ whole genome shotgun (WGS) entry which is preliminary data.</text>
</comment>
<dbReference type="PANTHER" id="PTHR44068">
    <property type="entry name" value="ZGC:194242"/>
    <property type="match status" value="1"/>
</dbReference>
<dbReference type="PANTHER" id="PTHR44068:SF1">
    <property type="entry name" value="HYPOTHETICAL LOC100005854"/>
    <property type="match status" value="1"/>
</dbReference>
<dbReference type="InterPro" id="IPR041698">
    <property type="entry name" value="Methyltransf_25"/>
</dbReference>
<evidence type="ECO:0000259" key="4">
    <source>
        <dbReference type="PROSITE" id="PS51685"/>
    </source>
</evidence>
<dbReference type="EMBL" id="BBXM02000007">
    <property type="protein sequence ID" value="GIC92793.1"/>
    <property type="molecule type" value="Genomic_DNA"/>
</dbReference>
<evidence type="ECO:0000313" key="5">
    <source>
        <dbReference type="EMBL" id="GIC92793.1"/>
    </source>
</evidence>
<feature type="domain" description="SAM-dependent methyltransferase Erg6/SMT-type" evidence="4">
    <location>
        <begin position="42"/>
        <end position="126"/>
    </location>
</feature>
<keyword evidence="3" id="KW-0489">Methyltransferase</keyword>
<reference evidence="5" key="2">
    <citation type="submission" date="2021-01" db="EMBL/GenBank/DDBJ databases">
        <title>Pan-genome distribution and transcriptional activeness of fungal secondary metabolism genes in Aspergillus section Fumigati.</title>
        <authorList>
            <person name="Takahashi H."/>
            <person name="Umemura M."/>
            <person name="Ninomiya A."/>
            <person name="Kusuya Y."/>
            <person name="Urayama S."/>
            <person name="Shimizu M."/>
            <person name="Watanabe A."/>
            <person name="Kamei K."/>
            <person name="Yaguchi T."/>
            <person name="Hagiwara D."/>
        </authorList>
    </citation>
    <scope>NUCLEOTIDE SEQUENCE</scope>
    <source>
        <strain evidence="5">IFM 46973</strain>
    </source>
</reference>
<evidence type="ECO:0000256" key="1">
    <source>
        <dbReference type="ARBA" id="ARBA00022679"/>
    </source>
</evidence>
<accession>A0A8E0QXD0</accession>
<organism evidence="5 6">
    <name type="scientific">Aspergillus udagawae</name>
    <dbReference type="NCBI Taxonomy" id="91492"/>
    <lineage>
        <taxon>Eukaryota</taxon>
        <taxon>Fungi</taxon>
        <taxon>Dikarya</taxon>
        <taxon>Ascomycota</taxon>
        <taxon>Pezizomycotina</taxon>
        <taxon>Eurotiomycetes</taxon>
        <taxon>Eurotiomycetidae</taxon>
        <taxon>Eurotiales</taxon>
        <taxon>Aspergillaceae</taxon>
        <taxon>Aspergillus</taxon>
        <taxon>Aspergillus subgen. Fumigati</taxon>
    </lineage>
</organism>
<dbReference type="PROSITE" id="PS51685">
    <property type="entry name" value="SAM_MT_ERG6_SMT"/>
    <property type="match status" value="1"/>
</dbReference>
<sequence length="126" mass="13932">MSKVDSEIFHHGKTFCISELIGENAVFWYYGLATDLYEYGYVLDVGSGVGGPAREIVKFTDANVVGLNNNDYQIERATGYTERMGLSHKLSFVKGNFMQMKVPGGTFDAAYAIEATVHAPELESVY</sequence>
<dbReference type="Proteomes" id="UP000036893">
    <property type="component" value="Unassembled WGS sequence"/>
</dbReference>
<dbReference type="InterPro" id="IPR029063">
    <property type="entry name" value="SAM-dependent_MTases_sf"/>
</dbReference>
<dbReference type="RefSeq" id="XP_043150059.1">
    <property type="nucleotide sequence ID" value="XM_043294124.1"/>
</dbReference>
<evidence type="ECO:0000256" key="3">
    <source>
        <dbReference type="PROSITE-ProRule" id="PRU01022"/>
    </source>
</evidence>
<protein>
    <submittedName>
        <fullName evidence="5">Delta(24)-sterol C-methyltransferase</fullName>
    </submittedName>
</protein>
<dbReference type="GO" id="GO:0005783">
    <property type="term" value="C:endoplasmic reticulum"/>
    <property type="evidence" value="ECO:0007669"/>
    <property type="project" value="TreeGrafter"/>
</dbReference>
<keyword evidence="1 3" id="KW-0808">Transferase</keyword>
<dbReference type="AlphaFoldDB" id="A0A8E0QXD0"/>
<dbReference type="InterPro" id="IPR050447">
    <property type="entry name" value="Erg6_SMT_methyltransf"/>
</dbReference>
<name>A0A8E0QXD0_9EURO</name>
<dbReference type="GO" id="GO:0006696">
    <property type="term" value="P:ergosterol biosynthetic process"/>
    <property type="evidence" value="ECO:0007669"/>
    <property type="project" value="TreeGrafter"/>
</dbReference>
<reference evidence="5" key="1">
    <citation type="journal article" date="2015" name="Genome Announc.">
        <title>Draft Genome Sequence of the Pathogenic Filamentous Fungus Aspergillus udagawae Strain IFM 46973T.</title>
        <authorList>
            <person name="Kusuya Y."/>
            <person name="Takahashi-Nakaguchi A."/>
            <person name="Takahashi H."/>
            <person name="Yaguchi T."/>
        </authorList>
    </citation>
    <scope>NUCLEOTIDE SEQUENCE</scope>
    <source>
        <strain evidence="5">IFM 46973</strain>
    </source>
</reference>